<accession>A0ACC1T2R2</accession>
<protein>
    <submittedName>
        <fullName evidence="1">Uncharacterized protein</fullName>
    </submittedName>
</protein>
<sequence length="1150" mass="128420">MSAMATTADELVEERVAILEEIQKRRNDLLREMYILSKLKDNLGAMVSVNEQDEAGLQTFLSERELTKKPDLHHVAALLDARASRPSTSNETTPTPDHHVVEEQHIVETDPPSENPLPTPPVAAVESPPLTPVPDASEAEEAESHLQLLQQSSTSDAMEVDTTLQSAVSVEAHDQQPPPYSPVGVPSEPRRSASRVPSEPRLEEQAESRASSIHPTIEPSVSTAPPAEQPESKPSPQEERINVEIAMQPANDVARKSATPASRLTPVPSQTNDAAMAPLDMLVHSEPPLPLVRQAPTEYTLSIVPPLGPAPLAFMFKEEPPDVPMEEEEKPAVVPTSVLWKSPTYPLPPLSVLPAEFHKKGKSKQSRRRDKDKSEGKNQEWTPMGIAKWGAVIKANPVYKRMARASKCLSSRDWDIAMTELKLLRTLERMDHLAKNSAWSFRQPKKHRGVGGLTKTHWDYLLDEMKWMRSDFREERKWKLALAYNLAHAVMDWHAAGSKAERERLEICLHWKKPRPEEFEDEQAEMQLDHDDLHAAEIDEDANGDSKSNSTPVNEENSNSDDDSDNEDEREQRAHQEAVEAQTAIDEALGEMETSARSQGADNQSSQDQILPKVEDIEDRSALHRDDAMDVDEPPTSSSPKKTPEVGTKTEESSGKAAGLKSSSDNPILTGTSTPAESHAPRLKTKGSPNSYAPLREKIVYSEPDKLFLDMDDFGLVQGMSELSTDDQATAMPPPPTDLSDIFPDLQLFGMLDVAPPPTEGKKKSERRGDRDDPNKRAEDTTYQKLTPMSEFIYNRTTLVGSLRPSRHWRNAHWQDLDETTIVADSDTPLTRPAEEIVSCSLFDSVKPHSPALPPPHPPASVREIRRRTVYEAMVEGRTTPGGSHHKVRNPDLVWTPQDDMVLKQLIEKWPNNWGLIADAFNSSRLTMASDRRAPSDCYDRWKTRFGGSNEDEARPSQTPTTQMTTRGTKRSMSMSVSASNGNGGSGSHYGSESRKRRRHSVMFETIRKAAKKKEAAQKANAANQRKPAAIHDTHGQYNKMPKYSPAELSRIKAEKDARENREHMILRQRSELEARQLMQRAQQQQQNGQQAAVSDAVLLYMTLANLNCIHSNPGRTDQCARLTTYQRLQCLRFATKSISRNLSDNIKLS</sequence>
<gene>
    <name evidence="1" type="ORF">NM688_g4547</name>
</gene>
<proteinExistence type="predicted"/>
<name>A0ACC1T2R2_9APHY</name>
<dbReference type="Proteomes" id="UP001148662">
    <property type="component" value="Unassembled WGS sequence"/>
</dbReference>
<dbReference type="EMBL" id="JANHOG010000763">
    <property type="protein sequence ID" value="KAJ3551712.1"/>
    <property type="molecule type" value="Genomic_DNA"/>
</dbReference>
<evidence type="ECO:0000313" key="2">
    <source>
        <dbReference type="Proteomes" id="UP001148662"/>
    </source>
</evidence>
<keyword evidence="2" id="KW-1185">Reference proteome</keyword>
<evidence type="ECO:0000313" key="1">
    <source>
        <dbReference type="EMBL" id="KAJ3551712.1"/>
    </source>
</evidence>
<reference evidence="1" key="1">
    <citation type="submission" date="2022-07" db="EMBL/GenBank/DDBJ databases">
        <title>Genome Sequence of Phlebia brevispora.</title>
        <authorList>
            <person name="Buettner E."/>
        </authorList>
    </citation>
    <scope>NUCLEOTIDE SEQUENCE</scope>
    <source>
        <strain evidence="1">MPL23</strain>
    </source>
</reference>
<comment type="caution">
    <text evidence="1">The sequence shown here is derived from an EMBL/GenBank/DDBJ whole genome shotgun (WGS) entry which is preliminary data.</text>
</comment>
<organism evidence="1 2">
    <name type="scientific">Phlebia brevispora</name>
    <dbReference type="NCBI Taxonomy" id="194682"/>
    <lineage>
        <taxon>Eukaryota</taxon>
        <taxon>Fungi</taxon>
        <taxon>Dikarya</taxon>
        <taxon>Basidiomycota</taxon>
        <taxon>Agaricomycotina</taxon>
        <taxon>Agaricomycetes</taxon>
        <taxon>Polyporales</taxon>
        <taxon>Meruliaceae</taxon>
        <taxon>Phlebia</taxon>
    </lineage>
</organism>